<dbReference type="RefSeq" id="WP_225270065.1">
    <property type="nucleotide sequence ID" value="NZ_CP084058.1"/>
</dbReference>
<dbReference type="GO" id="GO:0000160">
    <property type="term" value="P:phosphorelay signal transduction system"/>
    <property type="evidence" value="ECO:0007669"/>
    <property type="project" value="InterPro"/>
</dbReference>
<keyword evidence="4" id="KW-0804">Transcription</keyword>
<dbReference type="InterPro" id="IPR011006">
    <property type="entry name" value="CheY-like_superfamily"/>
</dbReference>
<dbReference type="SMART" id="SM00448">
    <property type="entry name" value="REC"/>
    <property type="match status" value="1"/>
</dbReference>
<accession>A0A1M4DVP1</accession>
<dbReference type="EMBL" id="LT559118">
    <property type="protein sequence ID" value="SBO90630.1"/>
    <property type="molecule type" value="Genomic_DNA"/>
</dbReference>
<evidence type="ECO:0000256" key="2">
    <source>
        <dbReference type="ARBA" id="ARBA00023015"/>
    </source>
</evidence>
<dbReference type="SMART" id="SM00421">
    <property type="entry name" value="HTH_LUXR"/>
    <property type="match status" value="1"/>
</dbReference>
<proteinExistence type="predicted"/>
<dbReference type="SUPFAM" id="SSF52172">
    <property type="entry name" value="CheY-like"/>
    <property type="match status" value="1"/>
</dbReference>
<dbReference type="InterPro" id="IPR000792">
    <property type="entry name" value="Tscrpt_reg_LuxR_C"/>
</dbReference>
<dbReference type="PROSITE" id="PS50043">
    <property type="entry name" value="HTH_LUXR_2"/>
    <property type="match status" value="1"/>
</dbReference>
<keyword evidence="2" id="KW-0805">Transcription regulation</keyword>
<dbReference type="GO" id="GO:0006355">
    <property type="term" value="P:regulation of DNA-templated transcription"/>
    <property type="evidence" value="ECO:0007669"/>
    <property type="project" value="InterPro"/>
</dbReference>
<organism evidence="8">
    <name type="scientific">Nonomuraea gerenzanensis</name>
    <dbReference type="NCBI Taxonomy" id="93944"/>
    <lineage>
        <taxon>Bacteria</taxon>
        <taxon>Bacillati</taxon>
        <taxon>Actinomycetota</taxon>
        <taxon>Actinomycetes</taxon>
        <taxon>Streptosporangiales</taxon>
        <taxon>Streptosporangiaceae</taxon>
        <taxon>Nonomuraea</taxon>
    </lineage>
</organism>
<name>A0A1M4DVP1_9ACTN</name>
<dbReference type="AlphaFoldDB" id="A0A1M4DVP1"/>
<evidence type="ECO:0000259" key="7">
    <source>
        <dbReference type="PROSITE" id="PS50110"/>
    </source>
</evidence>
<sequence length="226" mass="24634">MIRVLLADDQKLVRVGLRMLCESDPEIEVVGEAGDGREAVRLAAERLPDVILMDLRMPGMDGITATERIMAARPSSRIVALTTFDDDDHLYPALAAGAFGFLVKDSPPAALLAALRRATAGEPPFSQAVLERLVRQAVRAREPRADPAPELPWLTGLSPRERDVLAMVGEGLSNRNIAERLHLGVSTVKTYVASLMRKTGTANRIRLAVLAARHSDVRRPEAQHVP</sequence>
<dbReference type="PROSITE" id="PS00622">
    <property type="entry name" value="HTH_LUXR_1"/>
    <property type="match status" value="1"/>
</dbReference>
<dbReference type="Pfam" id="PF00196">
    <property type="entry name" value="GerE"/>
    <property type="match status" value="1"/>
</dbReference>
<dbReference type="GO" id="GO:0003677">
    <property type="term" value="F:DNA binding"/>
    <property type="evidence" value="ECO:0007669"/>
    <property type="project" value="UniProtKB-KW"/>
</dbReference>
<dbReference type="PANTHER" id="PTHR43214">
    <property type="entry name" value="TWO-COMPONENT RESPONSE REGULATOR"/>
    <property type="match status" value="1"/>
</dbReference>
<dbReference type="PROSITE" id="PS50110">
    <property type="entry name" value="RESPONSE_REGULATORY"/>
    <property type="match status" value="1"/>
</dbReference>
<evidence type="ECO:0000256" key="4">
    <source>
        <dbReference type="ARBA" id="ARBA00023163"/>
    </source>
</evidence>
<keyword evidence="1 5" id="KW-0597">Phosphoprotein</keyword>
<feature type="domain" description="HTH luxR-type" evidence="6">
    <location>
        <begin position="149"/>
        <end position="215"/>
    </location>
</feature>
<feature type="domain" description="Response regulatory" evidence="7">
    <location>
        <begin position="3"/>
        <end position="119"/>
    </location>
</feature>
<dbReference type="Pfam" id="PF00072">
    <property type="entry name" value="Response_reg"/>
    <property type="match status" value="1"/>
</dbReference>
<dbReference type="CDD" id="cd17535">
    <property type="entry name" value="REC_NarL-like"/>
    <property type="match status" value="1"/>
</dbReference>
<dbReference type="InterPro" id="IPR039420">
    <property type="entry name" value="WalR-like"/>
</dbReference>
<feature type="modified residue" description="4-aspartylphosphate" evidence="5">
    <location>
        <position position="54"/>
    </location>
</feature>
<evidence type="ECO:0000259" key="6">
    <source>
        <dbReference type="PROSITE" id="PS50043"/>
    </source>
</evidence>
<dbReference type="CDD" id="cd06170">
    <property type="entry name" value="LuxR_C_like"/>
    <property type="match status" value="1"/>
</dbReference>
<reference evidence="8" key="1">
    <citation type="submission" date="2016-04" db="EMBL/GenBank/DDBJ databases">
        <authorList>
            <person name="Evans L.H."/>
            <person name="Alamgir A."/>
            <person name="Owens N."/>
            <person name="Weber N.D."/>
            <person name="Virtaneva K."/>
            <person name="Barbian K."/>
            <person name="Babar A."/>
            <person name="Rosenke K."/>
        </authorList>
    </citation>
    <scope>NUCLEOTIDE SEQUENCE</scope>
    <source>
        <strain evidence="8">Nono1</strain>
    </source>
</reference>
<dbReference type="InterPro" id="IPR001789">
    <property type="entry name" value="Sig_transdc_resp-reg_receiver"/>
</dbReference>
<dbReference type="Gene3D" id="3.40.50.2300">
    <property type="match status" value="1"/>
</dbReference>
<evidence type="ECO:0000256" key="3">
    <source>
        <dbReference type="ARBA" id="ARBA00023125"/>
    </source>
</evidence>
<evidence type="ECO:0000313" key="8">
    <source>
        <dbReference type="EMBL" id="SBO90630.1"/>
    </source>
</evidence>
<gene>
    <name evidence="8" type="ORF">BN4615_P144</name>
</gene>
<dbReference type="PRINTS" id="PR00038">
    <property type="entry name" value="HTHLUXR"/>
</dbReference>
<dbReference type="InterPro" id="IPR058245">
    <property type="entry name" value="NreC/VraR/RcsB-like_REC"/>
</dbReference>
<protein>
    <submittedName>
        <fullName evidence="8">DNA-binding response regulator, LuxR family</fullName>
    </submittedName>
</protein>
<keyword evidence="3 8" id="KW-0238">DNA-binding</keyword>
<dbReference type="PANTHER" id="PTHR43214:SF24">
    <property type="entry name" value="TRANSCRIPTIONAL REGULATORY PROTEIN NARL-RELATED"/>
    <property type="match status" value="1"/>
</dbReference>
<evidence type="ECO:0000256" key="5">
    <source>
        <dbReference type="PROSITE-ProRule" id="PRU00169"/>
    </source>
</evidence>
<evidence type="ECO:0000256" key="1">
    <source>
        <dbReference type="ARBA" id="ARBA00022553"/>
    </source>
</evidence>